<dbReference type="RefSeq" id="WP_155092351.1">
    <property type="nucleotide sequence ID" value="NZ_CP102754.1"/>
</dbReference>
<keyword evidence="2" id="KW-1185">Reference proteome</keyword>
<dbReference type="Proteomes" id="UP000438760">
    <property type="component" value="Unassembled WGS sequence"/>
</dbReference>
<name>A0A6I3LQT7_9FLAO</name>
<proteinExistence type="predicted"/>
<comment type="caution">
    <text evidence="1">The sequence shown here is derived from an EMBL/GenBank/DDBJ whole genome shotgun (WGS) entry which is preliminary data.</text>
</comment>
<dbReference type="AlphaFoldDB" id="A0A6I3LQT7"/>
<evidence type="ECO:0000313" key="2">
    <source>
        <dbReference type="Proteomes" id="UP000438760"/>
    </source>
</evidence>
<evidence type="ECO:0000313" key="1">
    <source>
        <dbReference type="EMBL" id="MTG98325.1"/>
    </source>
</evidence>
<gene>
    <name evidence="1" type="ORF">GJV76_09330</name>
</gene>
<reference evidence="1 2" key="1">
    <citation type="submission" date="2019-11" db="EMBL/GenBank/DDBJ databases">
        <title>Genome of Strain BIT-d1.</title>
        <authorList>
            <person name="Yang Y."/>
        </authorList>
    </citation>
    <scope>NUCLEOTIDE SEQUENCE [LARGE SCALE GENOMIC DNA]</scope>
    <source>
        <strain evidence="1 2">BIT-d1</strain>
    </source>
</reference>
<sequence>MIGKWDLVDVKWNSDEAFFEDRCRKEFNAFNSNTKAIADIKYGQDNQCHNTSIV</sequence>
<accession>A0A6I3LQT7</accession>
<organism evidence="1 2">
    <name type="scientific">Myroides albus</name>
    <dbReference type="NCBI Taxonomy" id="2562892"/>
    <lineage>
        <taxon>Bacteria</taxon>
        <taxon>Pseudomonadati</taxon>
        <taxon>Bacteroidota</taxon>
        <taxon>Flavobacteriia</taxon>
        <taxon>Flavobacteriales</taxon>
        <taxon>Flavobacteriaceae</taxon>
        <taxon>Myroides</taxon>
    </lineage>
</organism>
<protein>
    <submittedName>
        <fullName evidence="1">Uncharacterized protein</fullName>
    </submittedName>
</protein>
<dbReference type="EMBL" id="WMJX01000017">
    <property type="protein sequence ID" value="MTG98325.1"/>
    <property type="molecule type" value="Genomic_DNA"/>
</dbReference>